<accession>A0AAV6HW22</accession>
<dbReference type="EMBL" id="JACTNZ010000012">
    <property type="protein sequence ID" value="KAG5520571.1"/>
    <property type="molecule type" value="Genomic_DNA"/>
</dbReference>
<evidence type="ECO:0000313" key="1">
    <source>
        <dbReference type="EMBL" id="KAG5520571.1"/>
    </source>
</evidence>
<sequence>MLRSSPPFLDGVLTGESFAFLSSVPCQSAGVLKGLLSMGLAGCLSGCFLSLAGHAPVETTHFQENDPVRFYGNVMLRDPFVIPTTDPSRLLEFLLYTDESSSLAVSLEILLVRRCSFG</sequence>
<name>A0AAV6HW22_9ERIC</name>
<proteinExistence type="predicted"/>
<evidence type="ECO:0000313" key="2">
    <source>
        <dbReference type="Proteomes" id="UP000823749"/>
    </source>
</evidence>
<keyword evidence="2" id="KW-1185">Reference proteome</keyword>
<comment type="caution">
    <text evidence="1">The sequence shown here is derived from an EMBL/GenBank/DDBJ whole genome shotgun (WGS) entry which is preliminary data.</text>
</comment>
<dbReference type="Proteomes" id="UP000823749">
    <property type="component" value="Chromosome 12"/>
</dbReference>
<protein>
    <submittedName>
        <fullName evidence="1">Uncharacterized protein</fullName>
    </submittedName>
</protein>
<dbReference type="AlphaFoldDB" id="A0AAV6HW22"/>
<gene>
    <name evidence="1" type="ORF">RHGRI_033226</name>
</gene>
<organism evidence="1 2">
    <name type="scientific">Rhododendron griersonianum</name>
    <dbReference type="NCBI Taxonomy" id="479676"/>
    <lineage>
        <taxon>Eukaryota</taxon>
        <taxon>Viridiplantae</taxon>
        <taxon>Streptophyta</taxon>
        <taxon>Embryophyta</taxon>
        <taxon>Tracheophyta</taxon>
        <taxon>Spermatophyta</taxon>
        <taxon>Magnoliopsida</taxon>
        <taxon>eudicotyledons</taxon>
        <taxon>Gunneridae</taxon>
        <taxon>Pentapetalae</taxon>
        <taxon>asterids</taxon>
        <taxon>Ericales</taxon>
        <taxon>Ericaceae</taxon>
        <taxon>Ericoideae</taxon>
        <taxon>Rhodoreae</taxon>
        <taxon>Rhododendron</taxon>
    </lineage>
</organism>
<reference evidence="1" key="1">
    <citation type="submission" date="2020-08" db="EMBL/GenBank/DDBJ databases">
        <title>Plant Genome Project.</title>
        <authorList>
            <person name="Zhang R.-G."/>
        </authorList>
    </citation>
    <scope>NUCLEOTIDE SEQUENCE</scope>
    <source>
        <strain evidence="1">WSP0</strain>
        <tissue evidence="1">Leaf</tissue>
    </source>
</reference>